<organism evidence="2 3">
    <name type="scientific">Pelomonas aquatica</name>
    <dbReference type="NCBI Taxonomy" id="431058"/>
    <lineage>
        <taxon>Bacteria</taxon>
        <taxon>Pseudomonadati</taxon>
        <taxon>Pseudomonadota</taxon>
        <taxon>Betaproteobacteria</taxon>
        <taxon>Burkholderiales</taxon>
        <taxon>Sphaerotilaceae</taxon>
        <taxon>Roseateles</taxon>
    </lineage>
</organism>
<dbReference type="Proteomes" id="UP001152766">
    <property type="component" value="Unassembled WGS sequence"/>
</dbReference>
<evidence type="ECO:0000313" key="2">
    <source>
        <dbReference type="EMBL" id="MDG0863014.1"/>
    </source>
</evidence>
<keyword evidence="3" id="KW-1185">Reference proteome</keyword>
<feature type="compositionally biased region" description="Polar residues" evidence="1">
    <location>
        <begin position="1"/>
        <end position="18"/>
    </location>
</feature>
<feature type="region of interest" description="Disordered" evidence="1">
    <location>
        <begin position="1"/>
        <end position="30"/>
    </location>
</feature>
<reference evidence="2" key="1">
    <citation type="submission" date="2019-02" db="EMBL/GenBank/DDBJ databases">
        <title>Draft genome of the type strain Pelomonas aquatica CCUG 52575T.</title>
        <authorList>
            <person name="Gomila M."/>
            <person name="Lalucat J."/>
        </authorList>
    </citation>
    <scope>NUCLEOTIDE SEQUENCE</scope>
    <source>
        <strain evidence="2">CCUG 52575</strain>
    </source>
</reference>
<comment type="caution">
    <text evidence="2">The sequence shown here is derived from an EMBL/GenBank/DDBJ whole genome shotgun (WGS) entry which is preliminary data.</text>
</comment>
<gene>
    <name evidence="2" type="ORF">EXJ73_11075</name>
</gene>
<dbReference type="EMBL" id="SGUG01000014">
    <property type="protein sequence ID" value="MDG0863014.1"/>
    <property type="molecule type" value="Genomic_DNA"/>
</dbReference>
<dbReference type="AlphaFoldDB" id="A0A9X4LHD0"/>
<evidence type="ECO:0000313" key="3">
    <source>
        <dbReference type="Proteomes" id="UP001152766"/>
    </source>
</evidence>
<name>A0A9X4LHD0_9BURK</name>
<evidence type="ECO:0000256" key="1">
    <source>
        <dbReference type="SAM" id="MobiDB-lite"/>
    </source>
</evidence>
<accession>A0A9X4LHD0</accession>
<proteinExistence type="predicted"/>
<sequence length="92" mass="9959">MSWASSGNAATQRGQAQQAHGDGYFRNQQEAGRGLMGQSTYVAPNGATVALPHGWQPNTTQVYQGNTYHVDASGQYHVLTGNGWWVPVTPQR</sequence>
<protein>
    <submittedName>
        <fullName evidence="2">Uncharacterized protein</fullName>
    </submittedName>
</protein>